<dbReference type="GO" id="GO:0016787">
    <property type="term" value="F:hydrolase activity"/>
    <property type="evidence" value="ECO:0007669"/>
    <property type="project" value="UniProtKB-KW"/>
</dbReference>
<gene>
    <name evidence="4" type="primary">srtB</name>
    <name evidence="4" type="ORF">BRYFOR_06176</name>
</gene>
<dbReference type="Gene3D" id="2.40.260.10">
    <property type="entry name" value="Sortase"/>
    <property type="match status" value="1"/>
</dbReference>
<dbReference type="Pfam" id="PF04203">
    <property type="entry name" value="Sortase"/>
    <property type="match status" value="1"/>
</dbReference>
<feature type="transmembrane region" description="Helical" evidence="3">
    <location>
        <begin position="21"/>
        <end position="42"/>
    </location>
</feature>
<dbReference type="MEROPS" id="C60.003"/>
<evidence type="ECO:0000256" key="3">
    <source>
        <dbReference type="SAM" id="Phobius"/>
    </source>
</evidence>
<comment type="caution">
    <text evidence="4">The sequence shown here is derived from an EMBL/GenBank/DDBJ whole genome shotgun (WGS) entry which is preliminary data.</text>
</comment>
<dbReference type="SUPFAM" id="SSF63817">
    <property type="entry name" value="Sortase"/>
    <property type="match status" value="1"/>
</dbReference>
<keyword evidence="3" id="KW-1133">Transmembrane helix</keyword>
<keyword evidence="1" id="KW-0378">Hydrolase</keyword>
<organism evidence="4 5">
    <name type="scientific">Marvinbryantia formatexigens DSM 14469</name>
    <dbReference type="NCBI Taxonomy" id="478749"/>
    <lineage>
        <taxon>Bacteria</taxon>
        <taxon>Bacillati</taxon>
        <taxon>Bacillota</taxon>
        <taxon>Clostridia</taxon>
        <taxon>Lachnospirales</taxon>
        <taxon>Lachnospiraceae</taxon>
        <taxon>Marvinbryantia</taxon>
    </lineage>
</organism>
<dbReference type="AlphaFoldDB" id="C6LC29"/>
<protein>
    <submittedName>
        <fullName evidence="4">Sortase, SrtB family</fullName>
    </submittedName>
</protein>
<sequence>MIREWNCMRLAGAFLRAANALVSFVVALCLCTAGLYSVYALWDNNRVYSAAEDVRADMMKLKPVVIEDNGASFEELLAVNPDVCAWVTIDNTNIDYPVLQGATNLTYINTDVYGNFAMAGSIFLDSRSDRGFGDTYSLLYGHHMANGNMFGDLDKFEEETFFRKNKTGTLILPDRTYDLEIYACMLVTASENAIFDPQQYQDDINSLLDFVEQNALYYDADTVAGLRQTDGSSQILALSTCSSEFTDARTIILTVMKPRNSAD</sequence>
<dbReference type="InterPro" id="IPR009835">
    <property type="entry name" value="SrtB"/>
</dbReference>
<evidence type="ECO:0000256" key="2">
    <source>
        <dbReference type="PIRSR" id="PIRSR605754-1"/>
    </source>
</evidence>
<dbReference type="CDD" id="cd05826">
    <property type="entry name" value="Sortase_B"/>
    <property type="match status" value="1"/>
</dbReference>
<dbReference type="InterPro" id="IPR005754">
    <property type="entry name" value="Sortase"/>
</dbReference>
<evidence type="ECO:0000256" key="1">
    <source>
        <dbReference type="ARBA" id="ARBA00022801"/>
    </source>
</evidence>
<proteinExistence type="predicted"/>
<evidence type="ECO:0000313" key="4">
    <source>
        <dbReference type="EMBL" id="EET61982.1"/>
    </source>
</evidence>
<name>C6LC29_9FIRM</name>
<keyword evidence="5" id="KW-1185">Reference proteome</keyword>
<keyword evidence="3" id="KW-0472">Membrane</keyword>
<reference evidence="4" key="1">
    <citation type="submission" date="2009-07" db="EMBL/GenBank/DDBJ databases">
        <authorList>
            <person name="Weinstock G."/>
            <person name="Sodergren E."/>
            <person name="Clifton S."/>
            <person name="Fulton L."/>
            <person name="Fulton B."/>
            <person name="Courtney L."/>
            <person name="Fronick C."/>
            <person name="Harrison M."/>
            <person name="Strong C."/>
            <person name="Farmer C."/>
            <person name="Delahaunty K."/>
            <person name="Markovic C."/>
            <person name="Hall O."/>
            <person name="Minx P."/>
            <person name="Tomlinson C."/>
            <person name="Mitreva M."/>
            <person name="Nelson J."/>
            <person name="Hou S."/>
            <person name="Wollam A."/>
            <person name="Pepin K.H."/>
            <person name="Johnson M."/>
            <person name="Bhonagiri V."/>
            <person name="Nash W.E."/>
            <person name="Warren W."/>
            <person name="Chinwalla A."/>
            <person name="Mardis E.R."/>
            <person name="Wilson R.K."/>
        </authorList>
    </citation>
    <scope>NUCLEOTIDE SEQUENCE [LARGE SCALE GENOMIC DNA]</scope>
    <source>
        <strain evidence="4">DSM 14469</strain>
    </source>
</reference>
<dbReference type="InterPro" id="IPR023365">
    <property type="entry name" value="Sortase_dom-sf"/>
</dbReference>
<dbReference type="EMBL" id="ACCL02000004">
    <property type="protein sequence ID" value="EET61982.1"/>
    <property type="molecule type" value="Genomic_DNA"/>
</dbReference>
<dbReference type="STRING" id="168384.SAMN05660368_00449"/>
<dbReference type="NCBIfam" id="TIGR03064">
    <property type="entry name" value="sortase_srtB"/>
    <property type="match status" value="1"/>
</dbReference>
<dbReference type="RefSeq" id="WP_006860971.1">
    <property type="nucleotide sequence ID" value="NZ_ACCL02000004.1"/>
</dbReference>
<evidence type="ECO:0000313" key="5">
    <source>
        <dbReference type="Proteomes" id="UP000005561"/>
    </source>
</evidence>
<dbReference type="Proteomes" id="UP000005561">
    <property type="component" value="Unassembled WGS sequence"/>
</dbReference>
<accession>C6LC29</accession>
<feature type="active site" description="Proton donor/acceptor" evidence="2">
    <location>
        <position position="142"/>
    </location>
</feature>
<feature type="active site" description="Acyl-thioester intermediate" evidence="2">
    <location>
        <position position="241"/>
    </location>
</feature>
<dbReference type="eggNOG" id="COG4509">
    <property type="taxonomic scope" value="Bacteria"/>
</dbReference>
<keyword evidence="3" id="KW-0812">Transmembrane</keyword>